<keyword evidence="3" id="KW-0479">Metal-binding</keyword>
<evidence type="ECO:0000256" key="5">
    <source>
        <dbReference type="ARBA" id="ARBA00022842"/>
    </source>
</evidence>
<dbReference type="InterPro" id="IPR020476">
    <property type="entry name" value="Nudix_hydrolase"/>
</dbReference>
<keyword evidence="4 6" id="KW-0378">Hydrolase</keyword>
<gene>
    <name evidence="8" type="ORF">AAAX94_16090</name>
</gene>
<evidence type="ECO:0000313" key="9">
    <source>
        <dbReference type="Proteomes" id="UP001470752"/>
    </source>
</evidence>
<organism evidence="8 9">
    <name type="scientific">Blautia acetigignens</name>
    <dbReference type="NCBI Taxonomy" id="2981783"/>
    <lineage>
        <taxon>Bacteria</taxon>
        <taxon>Bacillati</taxon>
        <taxon>Bacillota</taxon>
        <taxon>Clostridia</taxon>
        <taxon>Lachnospirales</taxon>
        <taxon>Lachnospiraceae</taxon>
        <taxon>Blautia</taxon>
    </lineage>
</organism>
<proteinExistence type="inferred from homology"/>
<dbReference type="PRINTS" id="PR00502">
    <property type="entry name" value="NUDIXFAMILY"/>
</dbReference>
<comment type="cofactor">
    <cofactor evidence="1">
        <name>Mg(2+)</name>
        <dbReference type="ChEBI" id="CHEBI:18420"/>
    </cofactor>
</comment>
<feature type="domain" description="Nudix hydrolase" evidence="7">
    <location>
        <begin position="9"/>
        <end position="137"/>
    </location>
</feature>
<accession>A0ABV1CST3</accession>
<evidence type="ECO:0000259" key="7">
    <source>
        <dbReference type="PROSITE" id="PS51462"/>
    </source>
</evidence>
<dbReference type="InterPro" id="IPR003562">
    <property type="entry name" value="Mutator_MutX_prot"/>
</dbReference>
<dbReference type="PANTHER" id="PTHR43758:SF2">
    <property type="entry name" value="OXIDIZED PURINE NUCLEOSIDE TRIPHOSPHATE HYDROLASE"/>
    <property type="match status" value="1"/>
</dbReference>
<dbReference type="Gene3D" id="3.90.79.10">
    <property type="entry name" value="Nucleoside Triphosphate Pyrophosphohydrolase"/>
    <property type="match status" value="1"/>
</dbReference>
<dbReference type="PANTHER" id="PTHR43758">
    <property type="entry name" value="7,8-DIHYDRO-8-OXOGUANINE TRIPHOSPHATASE"/>
    <property type="match status" value="1"/>
</dbReference>
<keyword evidence="9" id="KW-1185">Reference proteome</keyword>
<dbReference type="EMBL" id="JBBNFW010000192">
    <property type="protein sequence ID" value="MEQ2414532.1"/>
    <property type="molecule type" value="Genomic_DNA"/>
</dbReference>
<dbReference type="Pfam" id="PF00293">
    <property type="entry name" value="NUDIX"/>
    <property type="match status" value="1"/>
</dbReference>
<comment type="similarity">
    <text evidence="2 6">Belongs to the Nudix hydrolase family.</text>
</comment>
<protein>
    <submittedName>
        <fullName evidence="8">8-oxo-dGTP diphosphatase</fullName>
    </submittedName>
</protein>
<dbReference type="CDD" id="cd18886">
    <property type="entry name" value="NUDIX_MutT_Nudt1"/>
    <property type="match status" value="1"/>
</dbReference>
<evidence type="ECO:0000256" key="1">
    <source>
        <dbReference type="ARBA" id="ARBA00001946"/>
    </source>
</evidence>
<dbReference type="PRINTS" id="PR01402">
    <property type="entry name" value="MUTATORMUTX"/>
</dbReference>
<dbReference type="PROSITE" id="PS51462">
    <property type="entry name" value="NUDIX"/>
    <property type="match status" value="1"/>
</dbReference>
<comment type="caution">
    <text evidence="8">The sequence shown here is derived from an EMBL/GenBank/DDBJ whole genome shotgun (WGS) entry which is preliminary data.</text>
</comment>
<dbReference type="InterPro" id="IPR020084">
    <property type="entry name" value="NUDIX_hydrolase_CS"/>
</dbReference>
<evidence type="ECO:0000256" key="3">
    <source>
        <dbReference type="ARBA" id="ARBA00022723"/>
    </source>
</evidence>
<keyword evidence="5" id="KW-0460">Magnesium</keyword>
<sequence length="168" mass="19512">MMAQTEAKRSPLTTLCYLERDGQYLMLHRISKKNDVNKGKWIGVGGHFEEGESPEECMLREVFEETGYTLTSWKFRGIVTFSQEGYGTEYMCLYTADGFTGTMKECDEGKLKWIPKDEIWNLRLWEGDKIFLKLLNEDVPFFSLKLSYKGDELVETVLDGRPLESQSY</sequence>
<dbReference type="Proteomes" id="UP001470752">
    <property type="component" value="Unassembled WGS sequence"/>
</dbReference>
<reference evidence="8 9" key="1">
    <citation type="submission" date="2024-04" db="EMBL/GenBank/DDBJ databases">
        <title>Human intestinal bacterial collection.</title>
        <authorList>
            <person name="Pauvert C."/>
            <person name="Hitch T.C.A."/>
            <person name="Clavel T."/>
        </authorList>
    </citation>
    <scope>NUCLEOTIDE SEQUENCE [LARGE SCALE GENOMIC DNA]</scope>
    <source>
        <strain evidence="8 9">CLA-AA-H161</strain>
    </source>
</reference>
<evidence type="ECO:0000256" key="2">
    <source>
        <dbReference type="ARBA" id="ARBA00005582"/>
    </source>
</evidence>
<dbReference type="InterPro" id="IPR000086">
    <property type="entry name" value="NUDIX_hydrolase_dom"/>
</dbReference>
<evidence type="ECO:0000256" key="6">
    <source>
        <dbReference type="RuleBase" id="RU003476"/>
    </source>
</evidence>
<dbReference type="InterPro" id="IPR015797">
    <property type="entry name" value="NUDIX_hydrolase-like_dom_sf"/>
</dbReference>
<evidence type="ECO:0000313" key="8">
    <source>
        <dbReference type="EMBL" id="MEQ2414532.1"/>
    </source>
</evidence>
<dbReference type="PROSITE" id="PS00893">
    <property type="entry name" value="NUDIX_BOX"/>
    <property type="match status" value="1"/>
</dbReference>
<dbReference type="SUPFAM" id="SSF55811">
    <property type="entry name" value="Nudix"/>
    <property type="match status" value="1"/>
</dbReference>
<name>A0ABV1CST3_9FIRM</name>
<evidence type="ECO:0000256" key="4">
    <source>
        <dbReference type="ARBA" id="ARBA00022801"/>
    </source>
</evidence>
<dbReference type="RefSeq" id="WP_021926984.1">
    <property type="nucleotide sequence ID" value="NZ_JBBNFW010000192.1"/>
</dbReference>